<organism evidence="22 23">
    <name type="scientific">Thiothrix lacustris</name>
    <dbReference type="NCBI Taxonomy" id="525917"/>
    <lineage>
        <taxon>Bacteria</taxon>
        <taxon>Pseudomonadati</taxon>
        <taxon>Pseudomonadota</taxon>
        <taxon>Gammaproteobacteria</taxon>
        <taxon>Thiotrichales</taxon>
        <taxon>Thiotrichaceae</taxon>
        <taxon>Thiothrix</taxon>
    </lineage>
</organism>
<gene>
    <name evidence="22" type="primary">pheA</name>
    <name evidence="22" type="ORF">RCF98_17005</name>
</gene>
<comment type="subcellular location">
    <subcellularLocation>
        <location evidence="3">Cytoplasm</location>
    </subcellularLocation>
</comment>
<evidence type="ECO:0000256" key="15">
    <source>
        <dbReference type="ARBA" id="ARBA00023268"/>
    </source>
</evidence>
<comment type="function">
    <text evidence="2">Catalyzes the Claisen rearrangement of chorismate to prephenate and the decarboxylation/dehydration of prephenate to phenylpyruvate.</text>
</comment>
<dbReference type="InterPro" id="IPR045865">
    <property type="entry name" value="ACT-like_dom_sf"/>
</dbReference>
<dbReference type="SMART" id="SM00830">
    <property type="entry name" value="CM_2"/>
    <property type="match status" value="1"/>
</dbReference>
<proteinExistence type="predicted"/>
<keyword evidence="11" id="KW-0057">Aromatic amino acid biosynthesis</keyword>
<evidence type="ECO:0000313" key="22">
    <source>
        <dbReference type="EMBL" id="WML92483.1"/>
    </source>
</evidence>
<dbReference type="SUPFAM" id="SSF55021">
    <property type="entry name" value="ACT-like"/>
    <property type="match status" value="1"/>
</dbReference>
<dbReference type="EC" id="4.2.1.51" evidence="7"/>
<feature type="domain" description="ACT" evidence="21">
    <location>
        <begin position="295"/>
        <end position="372"/>
    </location>
</feature>
<dbReference type="InterPro" id="IPR010957">
    <property type="entry name" value="G/b/e-P-prot_chorismate_mutase"/>
</dbReference>
<dbReference type="InterPro" id="IPR002701">
    <property type="entry name" value="CM_II_prokaryot"/>
</dbReference>
<evidence type="ECO:0000259" key="19">
    <source>
        <dbReference type="PROSITE" id="PS51168"/>
    </source>
</evidence>
<evidence type="ECO:0000256" key="16">
    <source>
        <dbReference type="ARBA" id="ARBA00031175"/>
    </source>
</evidence>
<dbReference type="PANTHER" id="PTHR21022:SF19">
    <property type="entry name" value="PREPHENATE DEHYDRATASE-RELATED"/>
    <property type="match status" value="1"/>
</dbReference>
<evidence type="ECO:0000256" key="5">
    <source>
        <dbReference type="ARBA" id="ARBA00004817"/>
    </source>
</evidence>
<evidence type="ECO:0000256" key="4">
    <source>
        <dbReference type="ARBA" id="ARBA00004741"/>
    </source>
</evidence>
<dbReference type="GO" id="GO:0004664">
    <property type="term" value="F:prephenate dehydratase activity"/>
    <property type="evidence" value="ECO:0007669"/>
    <property type="project" value="UniProtKB-EC"/>
</dbReference>
<dbReference type="Pfam" id="PF01817">
    <property type="entry name" value="CM_2"/>
    <property type="match status" value="1"/>
</dbReference>
<comment type="catalytic activity">
    <reaction evidence="1">
        <text>chorismate = prephenate</text>
        <dbReference type="Rhea" id="RHEA:13897"/>
        <dbReference type="ChEBI" id="CHEBI:29748"/>
        <dbReference type="ChEBI" id="CHEBI:29934"/>
        <dbReference type="EC" id="5.4.99.5"/>
    </reaction>
</comment>
<feature type="domain" description="Prephenate dehydratase" evidence="20">
    <location>
        <begin position="108"/>
        <end position="283"/>
    </location>
</feature>
<dbReference type="PANTHER" id="PTHR21022">
    <property type="entry name" value="PREPHENATE DEHYDRATASE P PROTEIN"/>
    <property type="match status" value="1"/>
</dbReference>
<dbReference type="EMBL" id="CP133218">
    <property type="protein sequence ID" value="WML92483.1"/>
    <property type="molecule type" value="Genomic_DNA"/>
</dbReference>
<dbReference type="Proteomes" id="UP001236657">
    <property type="component" value="Chromosome"/>
</dbReference>
<evidence type="ECO:0000256" key="3">
    <source>
        <dbReference type="ARBA" id="ARBA00004496"/>
    </source>
</evidence>
<evidence type="ECO:0000256" key="8">
    <source>
        <dbReference type="ARBA" id="ARBA00014401"/>
    </source>
</evidence>
<dbReference type="InterPro" id="IPR002912">
    <property type="entry name" value="ACT_dom"/>
</dbReference>
<keyword evidence="13" id="KW-0413">Isomerase</keyword>
<evidence type="ECO:0000256" key="11">
    <source>
        <dbReference type="ARBA" id="ARBA00023141"/>
    </source>
</evidence>
<dbReference type="InterPro" id="IPR036979">
    <property type="entry name" value="CM_dom_sf"/>
</dbReference>
<feature type="domain" description="Chorismate mutase" evidence="19">
    <location>
        <begin position="16"/>
        <end position="108"/>
    </location>
</feature>
<keyword evidence="12" id="KW-0584">Phenylalanine biosynthesis</keyword>
<evidence type="ECO:0000256" key="13">
    <source>
        <dbReference type="ARBA" id="ARBA00023235"/>
    </source>
</evidence>
<dbReference type="PIRSF" id="PIRSF001500">
    <property type="entry name" value="Chor_mut_pdt_Ppr"/>
    <property type="match status" value="1"/>
</dbReference>
<keyword evidence="9" id="KW-0963">Cytoplasm</keyword>
<comment type="catalytic activity">
    <reaction evidence="18">
        <text>prephenate + H(+) = 3-phenylpyruvate + CO2 + H2O</text>
        <dbReference type="Rhea" id="RHEA:21648"/>
        <dbReference type="ChEBI" id="CHEBI:15377"/>
        <dbReference type="ChEBI" id="CHEBI:15378"/>
        <dbReference type="ChEBI" id="CHEBI:16526"/>
        <dbReference type="ChEBI" id="CHEBI:18005"/>
        <dbReference type="ChEBI" id="CHEBI:29934"/>
        <dbReference type="EC" id="4.2.1.51"/>
    </reaction>
</comment>
<dbReference type="SUPFAM" id="SSF53850">
    <property type="entry name" value="Periplasmic binding protein-like II"/>
    <property type="match status" value="1"/>
</dbReference>
<evidence type="ECO:0000256" key="18">
    <source>
        <dbReference type="ARBA" id="ARBA00047848"/>
    </source>
</evidence>
<dbReference type="InterPro" id="IPR036263">
    <property type="entry name" value="Chorismate_II_sf"/>
</dbReference>
<evidence type="ECO:0000256" key="9">
    <source>
        <dbReference type="ARBA" id="ARBA00022490"/>
    </source>
</evidence>
<evidence type="ECO:0000256" key="17">
    <source>
        <dbReference type="ARBA" id="ARBA00031520"/>
    </source>
</evidence>
<dbReference type="InterPro" id="IPR018528">
    <property type="entry name" value="Preph_deHydtase_CS"/>
</dbReference>
<dbReference type="PROSITE" id="PS00858">
    <property type="entry name" value="PREPHENATE_DEHYDR_2"/>
    <property type="match status" value="1"/>
</dbReference>
<accession>A0ABY9MV12</accession>
<dbReference type="InterPro" id="IPR001086">
    <property type="entry name" value="Preph_deHydtase"/>
</dbReference>
<keyword evidence="15" id="KW-0511">Multifunctional enzyme</keyword>
<dbReference type="NCBIfam" id="TIGR01807">
    <property type="entry name" value="CM_P2"/>
    <property type="match status" value="1"/>
</dbReference>
<evidence type="ECO:0000259" key="21">
    <source>
        <dbReference type="PROSITE" id="PS51671"/>
    </source>
</evidence>
<keyword evidence="23" id="KW-1185">Reference proteome</keyword>
<comment type="pathway">
    <text evidence="4">Amino-acid biosynthesis; L-phenylalanine biosynthesis; phenylpyruvate from prephenate: step 1/1.</text>
</comment>
<dbReference type="Gene3D" id="3.40.190.10">
    <property type="entry name" value="Periplasmic binding protein-like II"/>
    <property type="match status" value="2"/>
</dbReference>
<evidence type="ECO:0000256" key="10">
    <source>
        <dbReference type="ARBA" id="ARBA00022605"/>
    </source>
</evidence>
<dbReference type="Pfam" id="PF00800">
    <property type="entry name" value="PDT"/>
    <property type="match status" value="1"/>
</dbReference>
<dbReference type="Gene3D" id="1.20.59.10">
    <property type="entry name" value="Chorismate mutase"/>
    <property type="match status" value="1"/>
</dbReference>
<evidence type="ECO:0000256" key="6">
    <source>
        <dbReference type="ARBA" id="ARBA00012404"/>
    </source>
</evidence>
<keyword evidence="14 22" id="KW-0456">Lyase</keyword>
<dbReference type="InterPro" id="IPR008242">
    <property type="entry name" value="Chor_mutase/pphenate_deHydtase"/>
</dbReference>
<evidence type="ECO:0000313" key="23">
    <source>
        <dbReference type="Proteomes" id="UP001236657"/>
    </source>
</evidence>
<dbReference type="PROSITE" id="PS51171">
    <property type="entry name" value="PREPHENATE_DEHYDR_3"/>
    <property type="match status" value="1"/>
</dbReference>
<dbReference type="CDD" id="cd04905">
    <property type="entry name" value="ACT_CM-PDT"/>
    <property type="match status" value="1"/>
</dbReference>
<dbReference type="Pfam" id="PF01842">
    <property type="entry name" value="ACT"/>
    <property type="match status" value="1"/>
</dbReference>
<evidence type="ECO:0000259" key="20">
    <source>
        <dbReference type="PROSITE" id="PS51171"/>
    </source>
</evidence>
<dbReference type="RefSeq" id="WP_051543137.1">
    <property type="nucleotide sequence ID" value="NZ_CP133218.1"/>
</dbReference>
<dbReference type="CDD" id="cd13630">
    <property type="entry name" value="PBP2_PDT_1"/>
    <property type="match status" value="1"/>
</dbReference>
<dbReference type="PROSITE" id="PS51168">
    <property type="entry name" value="CHORISMATE_MUT_2"/>
    <property type="match status" value="1"/>
</dbReference>
<sequence>MNDFKGNIALSNTTVSATNAALVALRERIDALDTQMLALLNERARCAEEVAHTKLAEDPKAKFYRPEREAQILTRMQSLNQGPLRHEQITHLFREIIASCLALEESMRIAYLGPEGTFTQEATFKHFGLNVATQPVDSIPQVFREVEAGRVRYGVVPIENSTEGVITHTLDMFMQSGLRICGEISLRIHQNLMCRHANWQSVQKVYSHAQSLAQCRYWLDKNLPQAERIPVSSNAEAARLASLDDTAAAIGSRQAAPIYGLQIMQDSIEDNPNNTTRFLVIGDQVVSPSGNDRTSLLVSTRNRPGSLYHLLKPLAENGVDMTRIESRPSRTTNWEYSFFLDVRGHEQDAAIGGALEALRQEAEVVRVLGSYPVAVM</sequence>
<name>A0ABY9MV12_9GAMM</name>
<evidence type="ECO:0000256" key="2">
    <source>
        <dbReference type="ARBA" id="ARBA00002364"/>
    </source>
</evidence>
<keyword evidence="10" id="KW-0028">Amino-acid biosynthesis</keyword>
<dbReference type="SUPFAM" id="SSF48600">
    <property type="entry name" value="Chorismate mutase II"/>
    <property type="match status" value="1"/>
</dbReference>
<dbReference type="Gene3D" id="3.30.70.260">
    <property type="match status" value="1"/>
</dbReference>
<evidence type="ECO:0000256" key="1">
    <source>
        <dbReference type="ARBA" id="ARBA00000824"/>
    </source>
</evidence>
<evidence type="ECO:0000256" key="12">
    <source>
        <dbReference type="ARBA" id="ARBA00023222"/>
    </source>
</evidence>
<dbReference type="PROSITE" id="PS51671">
    <property type="entry name" value="ACT"/>
    <property type="match status" value="1"/>
</dbReference>
<dbReference type="PROSITE" id="PS00857">
    <property type="entry name" value="PREPHENATE_DEHYDR_1"/>
    <property type="match status" value="1"/>
</dbReference>
<reference evidence="22 23" key="1">
    <citation type="submission" date="2023-08" db="EMBL/GenBank/DDBJ databases">
        <title>New molecular markers tilS and rpoB for phylogenetic and monitoring studies of the genus Thiothrix biodiversity.</title>
        <authorList>
            <person name="Ravin N.V."/>
            <person name="Smolyakov D."/>
            <person name="Markov N.D."/>
            <person name="Beletsky A.V."/>
            <person name="Mardanov A.V."/>
            <person name="Rudenko T.S."/>
            <person name="Grabovich M.Y."/>
        </authorList>
    </citation>
    <scope>NUCLEOTIDE SEQUENCE [LARGE SCALE GENOMIC DNA]</scope>
    <source>
        <strain evidence="22 23">MK1</strain>
    </source>
</reference>
<dbReference type="NCBIfam" id="NF008865">
    <property type="entry name" value="PRK11898.1"/>
    <property type="match status" value="1"/>
</dbReference>
<dbReference type="EC" id="5.4.99.5" evidence="6"/>
<comment type="pathway">
    <text evidence="5">Metabolic intermediate biosynthesis; prephenate biosynthesis; prephenate from chorismate: step 1/1.</text>
</comment>
<protein>
    <recommendedName>
        <fullName evidence="8">Bifunctional chorismate mutase/prephenate dehydratase</fullName>
        <ecNumber evidence="7">4.2.1.51</ecNumber>
        <ecNumber evidence="6">5.4.99.5</ecNumber>
    </recommendedName>
    <alternativeName>
        <fullName evidence="17">Chorismate mutase-prephenate dehydratase</fullName>
    </alternativeName>
    <alternativeName>
        <fullName evidence="16">p-protein</fullName>
    </alternativeName>
</protein>
<evidence type="ECO:0000256" key="7">
    <source>
        <dbReference type="ARBA" id="ARBA00013147"/>
    </source>
</evidence>
<evidence type="ECO:0000256" key="14">
    <source>
        <dbReference type="ARBA" id="ARBA00023239"/>
    </source>
</evidence>